<dbReference type="InterPro" id="IPR050987">
    <property type="entry name" value="AtrR-like"/>
</dbReference>
<dbReference type="CDD" id="cd14653">
    <property type="entry name" value="ZIP_Gal4p-like"/>
    <property type="match status" value="1"/>
</dbReference>
<dbReference type="SMART" id="SM00906">
    <property type="entry name" value="Fungal_trans"/>
    <property type="match status" value="1"/>
</dbReference>
<feature type="compositionally biased region" description="Low complexity" evidence="2">
    <location>
        <begin position="584"/>
        <end position="600"/>
    </location>
</feature>
<feature type="domain" description="Xylanolytic transcriptional activator regulatory" evidence="3">
    <location>
        <begin position="277"/>
        <end position="348"/>
    </location>
</feature>
<dbReference type="CDD" id="cd12148">
    <property type="entry name" value="fungal_TF_MHR"/>
    <property type="match status" value="1"/>
</dbReference>
<gene>
    <name evidence="4" type="ORF">AAE3_LOCUS12446</name>
</gene>
<name>A0A8S0X887_CYCAE</name>
<dbReference type="OrthoDB" id="4456959at2759"/>
<feature type="region of interest" description="Disordered" evidence="2">
    <location>
        <begin position="749"/>
        <end position="770"/>
    </location>
</feature>
<dbReference type="AlphaFoldDB" id="A0A8S0X887"/>
<dbReference type="Pfam" id="PF04082">
    <property type="entry name" value="Fungal_trans"/>
    <property type="match status" value="1"/>
</dbReference>
<protein>
    <recommendedName>
        <fullName evidence="3">Xylanolytic transcriptional activator regulatory domain-containing protein</fullName>
    </recommendedName>
</protein>
<feature type="region of interest" description="Disordered" evidence="2">
    <location>
        <begin position="575"/>
        <end position="614"/>
    </location>
</feature>
<dbReference type="EMBL" id="CACVBS010000087">
    <property type="protein sequence ID" value="CAA7270212.1"/>
    <property type="molecule type" value="Genomic_DNA"/>
</dbReference>
<dbReference type="GO" id="GO:0003700">
    <property type="term" value="F:DNA-binding transcription factor activity"/>
    <property type="evidence" value="ECO:0007669"/>
    <property type="project" value="InterPro"/>
</dbReference>
<reference evidence="4 5" key="1">
    <citation type="submission" date="2020-01" db="EMBL/GenBank/DDBJ databases">
        <authorList>
            <person name="Gupta K D."/>
        </authorList>
    </citation>
    <scope>NUCLEOTIDE SEQUENCE [LARGE SCALE GENOMIC DNA]</scope>
</reference>
<dbReference type="GO" id="GO:0006351">
    <property type="term" value="P:DNA-templated transcription"/>
    <property type="evidence" value="ECO:0007669"/>
    <property type="project" value="InterPro"/>
</dbReference>
<evidence type="ECO:0000256" key="2">
    <source>
        <dbReference type="SAM" id="MobiDB-lite"/>
    </source>
</evidence>
<evidence type="ECO:0000313" key="5">
    <source>
        <dbReference type="Proteomes" id="UP000467700"/>
    </source>
</evidence>
<proteinExistence type="predicted"/>
<comment type="caution">
    <text evidence="4">The sequence shown here is derived from an EMBL/GenBank/DDBJ whole genome shotgun (WGS) entry which is preliminary data.</text>
</comment>
<dbReference type="InterPro" id="IPR007219">
    <property type="entry name" value="XnlR_reg_dom"/>
</dbReference>
<organism evidence="4 5">
    <name type="scientific">Cyclocybe aegerita</name>
    <name type="common">Black poplar mushroom</name>
    <name type="synonym">Agrocybe aegerita</name>
    <dbReference type="NCBI Taxonomy" id="1973307"/>
    <lineage>
        <taxon>Eukaryota</taxon>
        <taxon>Fungi</taxon>
        <taxon>Dikarya</taxon>
        <taxon>Basidiomycota</taxon>
        <taxon>Agaricomycotina</taxon>
        <taxon>Agaricomycetes</taxon>
        <taxon>Agaricomycetidae</taxon>
        <taxon>Agaricales</taxon>
        <taxon>Agaricineae</taxon>
        <taxon>Bolbitiaceae</taxon>
        <taxon>Cyclocybe</taxon>
    </lineage>
</organism>
<sequence>MRRVPTKKYITGLERRVEGLEKLLRQLCPEDQTFEEWLEWLDGGSDSKTPRVGQSSLAATTIPVERITRGLRAVGNDNYTHLDDESDGLAKGPNIMNLGTNRFFGMSSGEVLAYIALKTKHIQTQYLKQPVLRYKREEFWTRLPWERTPEPLISARYNFPEPDFAAGLVELYFDNVNSYLPLLHGPSFRRSVLAGLQHINDDFAAIYLLVCAVGSKFSTDSRVLLPGFDSYHSAGWKWFNETQALKTRYPIQPCLYDLQFYCLSIIFLQCSSAPQPVWAMIGIAFRLAQEVGAHRRKTRPNTVEGELWKRAFWVLLSLDRTISVALGRPCAIQEEDYDLDTPIDCDDEYWENPDPPKRFKQPSDKPSLILAFILHLQLTRIMAYCIRGIYSLSKMNAQLCLKDQQWKSRIVAELDSSLNKWFASVPEHLRWDPNREHDKFFSLSGMLHVTYYHIRILIHIPFIPLPNRPSSLSLPSLAICKNAARAGCSVAYTCLEKNVMPPLPNVQIATYVYGVVLLFDMWGRRKPGSPPEWNNDMEDIYRCLHIFKAAEARWHHAGKVRDVLSELAFVDLPAQGQEASNSTSTPGRRWSPSGPSSSLSQTIPQTRSQNPNGGASIMDGRWCYSCENVFSGEDAVASVSVAQSSGGLQSYPDSRQALLPFPISSAINLAGVQEPGSDNVSSLNFWSLFQASLASLYPPTSNGSSVMAFAPFTNFPDEVAMGESGSLVVEDGTVTLSSNDGQYFYQKEEQTTQETQEHLTPLRQHGSTDEATSVCPNVLATSLGLGDWDQYLQDIGDLMHS</sequence>
<accession>A0A8S0X887</accession>
<keyword evidence="5" id="KW-1185">Reference proteome</keyword>
<keyword evidence="1" id="KW-0539">Nucleus</keyword>
<feature type="compositionally biased region" description="Polar residues" evidence="2">
    <location>
        <begin position="601"/>
        <end position="613"/>
    </location>
</feature>
<dbReference type="PANTHER" id="PTHR46910">
    <property type="entry name" value="TRANSCRIPTION FACTOR PDR1"/>
    <property type="match status" value="1"/>
</dbReference>
<evidence type="ECO:0000256" key="1">
    <source>
        <dbReference type="ARBA" id="ARBA00023242"/>
    </source>
</evidence>
<dbReference type="GO" id="GO:0008270">
    <property type="term" value="F:zinc ion binding"/>
    <property type="evidence" value="ECO:0007669"/>
    <property type="project" value="InterPro"/>
</dbReference>
<evidence type="ECO:0000259" key="3">
    <source>
        <dbReference type="SMART" id="SM00906"/>
    </source>
</evidence>
<dbReference type="Proteomes" id="UP000467700">
    <property type="component" value="Unassembled WGS sequence"/>
</dbReference>
<evidence type="ECO:0000313" key="4">
    <source>
        <dbReference type="EMBL" id="CAA7270212.1"/>
    </source>
</evidence>
<dbReference type="PANTHER" id="PTHR46910:SF38">
    <property type="entry name" value="ZN(2)-C6 FUNGAL-TYPE DOMAIN-CONTAINING PROTEIN"/>
    <property type="match status" value="1"/>
</dbReference>
<dbReference type="GO" id="GO:0003677">
    <property type="term" value="F:DNA binding"/>
    <property type="evidence" value="ECO:0007669"/>
    <property type="project" value="InterPro"/>
</dbReference>